<protein>
    <submittedName>
        <fullName evidence="2">Uncharacterized protein</fullName>
    </submittedName>
</protein>
<reference evidence="2" key="1">
    <citation type="journal article" date="2016" name="Gigascience">
        <title>De novo construction of an expanded transcriptome assembly for the western tarnished plant bug, Lygus hesperus.</title>
        <authorList>
            <person name="Tassone E.E."/>
            <person name="Geib S.M."/>
            <person name="Hall B."/>
            <person name="Fabrick J.A."/>
            <person name="Brent C.S."/>
            <person name="Hull J.J."/>
        </authorList>
    </citation>
    <scope>NUCLEOTIDE SEQUENCE</scope>
</reference>
<name>A0A146LU16_LYGHE</name>
<feature type="non-terminal residue" evidence="2">
    <location>
        <position position="1"/>
    </location>
</feature>
<feature type="compositionally biased region" description="Low complexity" evidence="1">
    <location>
        <begin position="128"/>
        <end position="138"/>
    </location>
</feature>
<dbReference type="AlphaFoldDB" id="A0A146LU16"/>
<dbReference type="EMBL" id="GDHC01008423">
    <property type="protein sequence ID" value="JAQ10206.1"/>
    <property type="molecule type" value="Transcribed_RNA"/>
</dbReference>
<feature type="compositionally biased region" description="Low complexity" evidence="1">
    <location>
        <begin position="48"/>
        <end position="62"/>
    </location>
</feature>
<proteinExistence type="predicted"/>
<evidence type="ECO:0000313" key="2">
    <source>
        <dbReference type="EMBL" id="JAQ10206.1"/>
    </source>
</evidence>
<feature type="compositionally biased region" description="Polar residues" evidence="1">
    <location>
        <begin position="63"/>
        <end position="80"/>
    </location>
</feature>
<feature type="compositionally biased region" description="Basic and acidic residues" evidence="1">
    <location>
        <begin position="139"/>
        <end position="154"/>
    </location>
</feature>
<organism evidence="2">
    <name type="scientific">Lygus hesperus</name>
    <name type="common">Western plant bug</name>
    <dbReference type="NCBI Taxonomy" id="30085"/>
    <lineage>
        <taxon>Eukaryota</taxon>
        <taxon>Metazoa</taxon>
        <taxon>Ecdysozoa</taxon>
        <taxon>Arthropoda</taxon>
        <taxon>Hexapoda</taxon>
        <taxon>Insecta</taxon>
        <taxon>Pterygota</taxon>
        <taxon>Neoptera</taxon>
        <taxon>Paraneoptera</taxon>
        <taxon>Hemiptera</taxon>
        <taxon>Heteroptera</taxon>
        <taxon>Panheteroptera</taxon>
        <taxon>Cimicomorpha</taxon>
        <taxon>Miridae</taxon>
        <taxon>Mirini</taxon>
        <taxon>Lygus</taxon>
    </lineage>
</organism>
<feature type="compositionally biased region" description="Acidic residues" evidence="1">
    <location>
        <begin position="223"/>
        <end position="234"/>
    </location>
</feature>
<feature type="region of interest" description="Disordered" evidence="1">
    <location>
        <begin position="1"/>
        <end position="271"/>
    </location>
</feature>
<feature type="compositionally biased region" description="Basic and acidic residues" evidence="1">
    <location>
        <begin position="81"/>
        <end position="91"/>
    </location>
</feature>
<gene>
    <name evidence="2" type="ORF">g.12851</name>
</gene>
<evidence type="ECO:0000256" key="1">
    <source>
        <dbReference type="SAM" id="MobiDB-lite"/>
    </source>
</evidence>
<sequence>PEPSNESNVVKEEVKPLNRVKPTTRSRFGSRNKPSTESPEESAHEESVSSTTRSSISRPRPSFNTRTRGRSTTSAPSEESQQTKDGAHPEENTISTPRPRPRLSPGNNNVRPLRPGPKINIGRGRLSTTAAPETPAEEIASKEVDSSDEPKEEPATTPAPVEEKNPLHRLRNRPRLNPASPAQRPKPAESTPVQVRRINPLASRRRPGAAEPSTTEAPHEPESTETSESVEDEEPKTQAPPSSTTTEEPKGLNKLLAGRRRLALRQPGSHN</sequence>
<accession>A0A146LU16</accession>